<dbReference type="InterPro" id="IPR004155">
    <property type="entry name" value="PBS_lyase_HEAT"/>
</dbReference>
<sequence>MTAPAPMDGSADLAWLDDALRAGDVARHAPARSRVFEAAELDRGGVVVRHLLARVADGSPDVRLMVLAVLADLCPQEGLWPAAADAAAVALGDPDERVRRAAAWLFVAAAGADEGTLLLFGSSDPVTRTALAEALWLRMLQQSDHGGRWVDLVDRMRRDDHPAVRFLGACAGLLTADPTDWPRLDAAVRGDLAPAADALGGEGGRISWRAGEWWAIVLRRRDREQDAYAAVGQLVRAGEKECVRQAGLAIAAEAMRTWRAAPDRLAPVLSAVFTQRASAVWTAAVGVVCASLTATRLVADQLTRMLVEPAVSAEVAVALGCVGDPRAVPELLRLLGDDDPPSRLGDALATVAAASPDPTGLVQVARQVLAGHPGPCREEPHRHRCPARVAVRLLSALGPHAADAVPDLAARLADAMQRDVLPEARPVVGALAAIGAAAAPAVPLLRRYAVSSDAAADLAVRALLTITGDRRIADDYLDARPERPRRCRIAPDLFDWLAQHGGLTDRQVRQLNHLFTQPGRMQASSATAYWRHHGPPAAPTLLSTLPQYLDDDTFAPPAMKALAAMGPHARPVIPVLDRLITSRHRVAVHLGDADAEMRADEHLLQQAMATRAQITAAPI</sequence>
<dbReference type="AlphaFoldDB" id="A0A0D0VKJ0"/>
<organism evidence="1 2">
    <name type="scientific">Micromonospora haikouensis</name>
    <dbReference type="NCBI Taxonomy" id="686309"/>
    <lineage>
        <taxon>Bacteria</taxon>
        <taxon>Bacillati</taxon>
        <taxon>Actinomycetota</taxon>
        <taxon>Actinomycetes</taxon>
        <taxon>Micromonosporales</taxon>
        <taxon>Micromonosporaceae</taxon>
        <taxon>Micromonospora</taxon>
    </lineage>
</organism>
<evidence type="ECO:0000313" key="1">
    <source>
        <dbReference type="EMBL" id="KIR61293.1"/>
    </source>
</evidence>
<dbReference type="InterPro" id="IPR016024">
    <property type="entry name" value="ARM-type_fold"/>
</dbReference>
<reference evidence="1 2" key="1">
    <citation type="submission" date="2015-01" db="EMBL/GenBank/DDBJ databases">
        <title>Sequencing and annotation of Micromonospora carbonacea strain JXNU-1 genome.</title>
        <authorList>
            <person name="Long Z."/>
            <person name="Huang Y."/>
            <person name="Jiang Y."/>
        </authorList>
    </citation>
    <scope>NUCLEOTIDE SEQUENCE [LARGE SCALE GENOMIC DNA]</scope>
    <source>
        <strain evidence="1 2">JXNU-1</strain>
    </source>
</reference>
<comment type="caution">
    <text evidence="1">The sequence shown here is derived from an EMBL/GenBank/DDBJ whole genome shotgun (WGS) entry which is preliminary data.</text>
</comment>
<keyword evidence="2" id="KW-1185">Reference proteome</keyword>
<name>A0A0D0VKJ0_9ACTN</name>
<proteinExistence type="predicted"/>
<evidence type="ECO:0000313" key="2">
    <source>
        <dbReference type="Proteomes" id="UP000032254"/>
    </source>
</evidence>
<gene>
    <name evidence="1" type="ORF">TK50_26660</name>
</gene>
<dbReference type="PATRIC" id="fig|47853.6.peg.5581"/>
<dbReference type="Gene3D" id="1.25.10.10">
    <property type="entry name" value="Leucine-rich Repeat Variant"/>
    <property type="match status" value="2"/>
</dbReference>
<dbReference type="EMBL" id="JXSX01000003">
    <property type="protein sequence ID" value="KIR61293.1"/>
    <property type="molecule type" value="Genomic_DNA"/>
</dbReference>
<dbReference type="InterPro" id="IPR011989">
    <property type="entry name" value="ARM-like"/>
</dbReference>
<dbReference type="SUPFAM" id="SSF48371">
    <property type="entry name" value="ARM repeat"/>
    <property type="match status" value="1"/>
</dbReference>
<evidence type="ECO:0008006" key="3">
    <source>
        <dbReference type="Google" id="ProtNLM"/>
    </source>
</evidence>
<dbReference type="Proteomes" id="UP000032254">
    <property type="component" value="Unassembled WGS sequence"/>
</dbReference>
<protein>
    <recommendedName>
        <fullName evidence="3">HEAT repeat-containing protein</fullName>
    </recommendedName>
</protein>
<dbReference type="SMART" id="SM00567">
    <property type="entry name" value="EZ_HEAT"/>
    <property type="match status" value="2"/>
</dbReference>
<accession>A0A0D0VKJ0</accession>